<gene>
    <name evidence="1" type="ORF">BJ138DRAFT_1139859</name>
</gene>
<keyword evidence="2" id="KW-1185">Reference proteome</keyword>
<sequence length="217" mass="23316">MRVLILGATGASGIKLIEESLAASHTIVVFARSPQKLPEHLANNPNVIIHKGELTDEVALANAMEGVQAILSALGPTGPFHPSGTPLAHAYSKILQMMKDRGIRRLIALGTPSIPDPEDKFSPSIYAMVITVSTFARTAYKEFVAIGNVMRTEGDGVDWTIARVPILTNAAEKKVAAGYVGDGKTSSYLTRAGFGAFVVEELDRNDWVKKFPFISLP</sequence>
<organism evidence="1 2">
    <name type="scientific">Hygrophoropsis aurantiaca</name>
    <dbReference type="NCBI Taxonomy" id="72124"/>
    <lineage>
        <taxon>Eukaryota</taxon>
        <taxon>Fungi</taxon>
        <taxon>Dikarya</taxon>
        <taxon>Basidiomycota</taxon>
        <taxon>Agaricomycotina</taxon>
        <taxon>Agaricomycetes</taxon>
        <taxon>Agaricomycetidae</taxon>
        <taxon>Boletales</taxon>
        <taxon>Coniophorineae</taxon>
        <taxon>Hygrophoropsidaceae</taxon>
        <taxon>Hygrophoropsis</taxon>
    </lineage>
</organism>
<accession>A0ACB8AU37</accession>
<comment type="caution">
    <text evidence="1">The sequence shown here is derived from an EMBL/GenBank/DDBJ whole genome shotgun (WGS) entry which is preliminary data.</text>
</comment>
<dbReference type="Proteomes" id="UP000790377">
    <property type="component" value="Unassembled WGS sequence"/>
</dbReference>
<reference evidence="1" key="1">
    <citation type="journal article" date="2021" name="New Phytol.">
        <title>Evolutionary innovations through gain and loss of genes in the ectomycorrhizal Boletales.</title>
        <authorList>
            <person name="Wu G."/>
            <person name="Miyauchi S."/>
            <person name="Morin E."/>
            <person name="Kuo A."/>
            <person name="Drula E."/>
            <person name="Varga T."/>
            <person name="Kohler A."/>
            <person name="Feng B."/>
            <person name="Cao Y."/>
            <person name="Lipzen A."/>
            <person name="Daum C."/>
            <person name="Hundley H."/>
            <person name="Pangilinan J."/>
            <person name="Johnson J."/>
            <person name="Barry K."/>
            <person name="LaButti K."/>
            <person name="Ng V."/>
            <person name="Ahrendt S."/>
            <person name="Min B."/>
            <person name="Choi I.G."/>
            <person name="Park H."/>
            <person name="Plett J.M."/>
            <person name="Magnuson J."/>
            <person name="Spatafora J.W."/>
            <person name="Nagy L.G."/>
            <person name="Henrissat B."/>
            <person name="Grigoriev I.V."/>
            <person name="Yang Z.L."/>
            <person name="Xu J."/>
            <person name="Martin F.M."/>
        </authorList>
    </citation>
    <scope>NUCLEOTIDE SEQUENCE</scope>
    <source>
        <strain evidence="1">ATCC 28755</strain>
    </source>
</reference>
<protein>
    <submittedName>
        <fullName evidence="1">NAD(P)-binding protein</fullName>
    </submittedName>
</protein>
<name>A0ACB8AU37_9AGAM</name>
<dbReference type="EMBL" id="MU267591">
    <property type="protein sequence ID" value="KAH7916501.1"/>
    <property type="molecule type" value="Genomic_DNA"/>
</dbReference>
<evidence type="ECO:0000313" key="1">
    <source>
        <dbReference type="EMBL" id="KAH7916501.1"/>
    </source>
</evidence>
<proteinExistence type="predicted"/>
<evidence type="ECO:0000313" key="2">
    <source>
        <dbReference type="Proteomes" id="UP000790377"/>
    </source>
</evidence>